<name>A0A438NCT3_EXOME</name>
<dbReference type="Pfam" id="PF08164">
    <property type="entry name" value="TRAUB"/>
    <property type="match status" value="1"/>
</dbReference>
<dbReference type="AlphaFoldDB" id="A0A438NCT3"/>
<evidence type="ECO:0000259" key="5">
    <source>
        <dbReference type="Pfam" id="PF13339"/>
    </source>
</evidence>
<feature type="domain" description="AATF leucine zipper-containing" evidence="5">
    <location>
        <begin position="278"/>
        <end position="404"/>
    </location>
</feature>
<feature type="compositionally biased region" description="Acidic residues" evidence="3">
    <location>
        <begin position="85"/>
        <end position="116"/>
    </location>
</feature>
<feature type="compositionally biased region" description="Low complexity" evidence="3">
    <location>
        <begin position="368"/>
        <end position="378"/>
    </location>
</feature>
<evidence type="ECO:0000256" key="1">
    <source>
        <dbReference type="ARBA" id="ARBA00008966"/>
    </source>
</evidence>
<dbReference type="InterPro" id="IPR039223">
    <property type="entry name" value="AATF/Bfr2"/>
</dbReference>
<proteinExistence type="inferred from homology"/>
<dbReference type="PANTHER" id="PTHR15565:SF0">
    <property type="entry name" value="PROTEIN AATF"/>
    <property type="match status" value="1"/>
</dbReference>
<feature type="compositionally biased region" description="Low complexity" evidence="3">
    <location>
        <begin position="182"/>
        <end position="191"/>
    </location>
</feature>
<dbReference type="VEuPathDB" id="FungiDB:PV10_06422"/>
<feature type="compositionally biased region" description="Basic and acidic residues" evidence="3">
    <location>
        <begin position="48"/>
        <end position="67"/>
    </location>
</feature>
<dbReference type="GO" id="GO:0005730">
    <property type="term" value="C:nucleolus"/>
    <property type="evidence" value="ECO:0007669"/>
    <property type="project" value="TreeGrafter"/>
</dbReference>
<sequence length="585" mass="63606">MAKVTRLSDAARALEKNKAKDYDPEDDAFDNSDEEQSDGDNEPTPIGGREHYETVGKSKLRKSEKPTLDAAKYGGIAVSRKALEDQDSDGDVDEDEDEDEDEDDPFAPADEGEDEDPFAKRGGSVSGSEDSSSASALGLDDEAELDENDEIDSDEALGESDEEKFKNFVFRGSKENRKEPTSSQEESSQVSSEDEGGDDAGASIDSEMDDSDLDMRDAEDSEDENEESPASSTSSSSPPPKSTRPARNSEREELRKAALLSTSSANLASALSAGATADVKKGQAVMKQRQAFDRIIDARIKLQKGLTAANDLAKSTLSDEQVASAARQAEDAALKLWSTINTIRYELISLRPSTSKDDTKSLKRKRSSPVSPSTSSTSIWQEQSSLDTQSHSYDRAALDKWHARTQPAIDASARSKLLGRQSQPQSRLTDVLTTYLTTTSANLISTSTANNALYDDSPFYQSLLRDLIASKSNSDHSLAMSVDSYLPIKLHASGSRNKKVDTKASKGRKIRYTVHEKLQNFMAPEDRTSWEDGAATEFFASLLGRTAVLDENEDENDDGEDSDGDGNGNGLDQGSEEVALRLFRS</sequence>
<gene>
    <name evidence="6" type="ORF">B0A52_02483</name>
</gene>
<evidence type="ECO:0000259" key="4">
    <source>
        <dbReference type="Pfam" id="PF08164"/>
    </source>
</evidence>
<feature type="compositionally biased region" description="Low complexity" evidence="3">
    <location>
        <begin position="122"/>
        <end position="138"/>
    </location>
</feature>
<protein>
    <recommendedName>
        <fullName evidence="2">Protein BFR2</fullName>
    </recommendedName>
</protein>
<comment type="caution">
    <text evidence="6">The sequence shown here is derived from an EMBL/GenBank/DDBJ whole genome shotgun (WGS) entry which is preliminary data.</text>
</comment>
<feature type="region of interest" description="Disordered" evidence="3">
    <location>
        <begin position="549"/>
        <end position="577"/>
    </location>
</feature>
<reference evidence="6 7" key="1">
    <citation type="submission" date="2017-03" db="EMBL/GenBank/DDBJ databases">
        <title>Genomes of endolithic fungi from Antarctica.</title>
        <authorList>
            <person name="Coleine C."/>
            <person name="Masonjones S."/>
            <person name="Stajich J.E."/>
        </authorList>
    </citation>
    <scope>NUCLEOTIDE SEQUENCE [LARGE SCALE GENOMIC DNA]</scope>
    <source>
        <strain evidence="6 7">CCFEE 6314</strain>
    </source>
</reference>
<feature type="compositionally biased region" description="Acidic residues" evidence="3">
    <location>
        <begin position="550"/>
        <end position="564"/>
    </location>
</feature>
<dbReference type="OrthoDB" id="5783963at2759"/>
<evidence type="ECO:0000313" key="6">
    <source>
        <dbReference type="EMBL" id="RVX73594.1"/>
    </source>
</evidence>
<dbReference type="Proteomes" id="UP000288859">
    <property type="component" value="Unassembled WGS sequence"/>
</dbReference>
<feature type="compositionally biased region" description="Basic and acidic residues" evidence="3">
    <location>
        <begin position="12"/>
        <end position="22"/>
    </location>
</feature>
<feature type="region of interest" description="Disordered" evidence="3">
    <location>
        <begin position="1"/>
        <end position="252"/>
    </location>
</feature>
<dbReference type="EMBL" id="NAJM01000007">
    <property type="protein sequence ID" value="RVX73594.1"/>
    <property type="molecule type" value="Genomic_DNA"/>
</dbReference>
<evidence type="ECO:0000313" key="7">
    <source>
        <dbReference type="Proteomes" id="UP000288859"/>
    </source>
</evidence>
<accession>A0A438NCT3</accession>
<evidence type="ECO:0000256" key="3">
    <source>
        <dbReference type="SAM" id="MobiDB-lite"/>
    </source>
</evidence>
<feature type="domain" description="Apoptosis-antagonizing transcription factor C-terminal" evidence="4">
    <location>
        <begin position="460"/>
        <end position="543"/>
    </location>
</feature>
<dbReference type="Pfam" id="PF13339">
    <property type="entry name" value="AATF-Che1"/>
    <property type="match status" value="1"/>
</dbReference>
<dbReference type="InterPro" id="IPR025160">
    <property type="entry name" value="AATF"/>
</dbReference>
<evidence type="ECO:0000256" key="2">
    <source>
        <dbReference type="ARBA" id="ARBA00013850"/>
    </source>
</evidence>
<dbReference type="InterPro" id="IPR012617">
    <property type="entry name" value="AATF_C"/>
</dbReference>
<comment type="similarity">
    <text evidence="1">Belongs to the AATF family.</text>
</comment>
<feature type="region of interest" description="Disordered" evidence="3">
    <location>
        <begin position="354"/>
        <end position="384"/>
    </location>
</feature>
<feature type="compositionally biased region" description="Acidic residues" evidence="3">
    <location>
        <begin position="139"/>
        <end position="162"/>
    </location>
</feature>
<dbReference type="PANTHER" id="PTHR15565">
    <property type="entry name" value="AATF PROTEIN APOPTOSIS ANTAGONIZING TRANSCRIPTION FACTOR"/>
    <property type="match status" value="1"/>
</dbReference>
<feature type="compositionally biased region" description="Acidic residues" evidence="3">
    <location>
        <begin position="23"/>
        <end position="41"/>
    </location>
</feature>
<organism evidence="6 7">
    <name type="scientific">Exophiala mesophila</name>
    <name type="common">Black yeast-like fungus</name>
    <dbReference type="NCBI Taxonomy" id="212818"/>
    <lineage>
        <taxon>Eukaryota</taxon>
        <taxon>Fungi</taxon>
        <taxon>Dikarya</taxon>
        <taxon>Ascomycota</taxon>
        <taxon>Pezizomycotina</taxon>
        <taxon>Eurotiomycetes</taxon>
        <taxon>Chaetothyriomycetidae</taxon>
        <taxon>Chaetothyriales</taxon>
        <taxon>Herpotrichiellaceae</taxon>
        <taxon>Exophiala</taxon>
    </lineage>
</organism>